<keyword evidence="2" id="KW-1185">Reference proteome</keyword>
<gene>
    <name evidence="1" type="ORF">FQ017_09260</name>
</gene>
<accession>A0ABY3KIG3</accession>
<name>A0ABY3KIG3_9FLAO</name>
<comment type="caution">
    <text evidence="1">The sequence shown here is derived from an EMBL/GenBank/DDBJ whole genome shotgun (WGS) entry which is preliminary data.</text>
</comment>
<sequence>MKSIMSGLFMGTALVLLLSCSKDSGDEPTKKAYFPKTISLAYGSGETVLYQLSYNSKNQLVQMNIERNSLDETTQLISYFNYTETGLLTSVMSENGQGSSQYNFTFGYDSEGTITDIGLSADNSDYNLSATYSGPEDNRYLVEGDLANLPTEWSFDPDGQLIKIAIAENNYTLQFSEGDEGVFHYLKPQNALVIWHGLMFYLSPFELFFFSQHDIALIQTEDASYLFQNKIWDGNGNLVSFQVKPNVPFGPTINYVVAYETKNL</sequence>
<protein>
    <recommendedName>
        <fullName evidence="3">YD repeat-containing protein</fullName>
    </recommendedName>
</protein>
<dbReference type="EMBL" id="VNWK01000025">
    <property type="protein sequence ID" value="TXJ94617.1"/>
    <property type="molecule type" value="Genomic_DNA"/>
</dbReference>
<evidence type="ECO:0000313" key="1">
    <source>
        <dbReference type="EMBL" id="TXJ94617.1"/>
    </source>
</evidence>
<dbReference type="Proteomes" id="UP000321621">
    <property type="component" value="Unassembled WGS sequence"/>
</dbReference>
<evidence type="ECO:0008006" key="3">
    <source>
        <dbReference type="Google" id="ProtNLM"/>
    </source>
</evidence>
<evidence type="ECO:0000313" key="2">
    <source>
        <dbReference type="Proteomes" id="UP000321621"/>
    </source>
</evidence>
<dbReference type="Gene3D" id="2.180.10.10">
    <property type="entry name" value="RHS repeat-associated core"/>
    <property type="match status" value="1"/>
</dbReference>
<dbReference type="RefSeq" id="WP_147378261.1">
    <property type="nucleotide sequence ID" value="NZ_QXFI01000025.1"/>
</dbReference>
<organism evidence="1 2">
    <name type="scientific">Flagellimonas pelagia</name>
    <dbReference type="NCBI Taxonomy" id="2306998"/>
    <lineage>
        <taxon>Bacteria</taxon>
        <taxon>Pseudomonadati</taxon>
        <taxon>Bacteroidota</taxon>
        <taxon>Flavobacteriia</taxon>
        <taxon>Flavobacteriales</taxon>
        <taxon>Flavobacteriaceae</taxon>
        <taxon>Flagellimonas</taxon>
    </lineage>
</organism>
<proteinExistence type="predicted"/>
<reference evidence="1 2" key="1">
    <citation type="submission" date="2019-07" db="EMBL/GenBank/DDBJ databases">
        <title>Draft genome of two Muricauda strains isolated from deep sea.</title>
        <authorList>
            <person name="Sun C."/>
        </authorList>
    </citation>
    <scope>NUCLEOTIDE SEQUENCE [LARGE SCALE GENOMIC DNA]</scope>
    <source>
        <strain evidence="1 2">72</strain>
    </source>
</reference>
<dbReference type="PROSITE" id="PS51257">
    <property type="entry name" value="PROKAR_LIPOPROTEIN"/>
    <property type="match status" value="1"/>
</dbReference>